<evidence type="ECO:0000313" key="3">
    <source>
        <dbReference type="Proteomes" id="UP000315112"/>
    </source>
</evidence>
<gene>
    <name evidence="1" type="ORF">GO485_22480</name>
    <name evidence="2" type="ORF">IP92_00509</name>
</gene>
<reference evidence="2 3" key="1">
    <citation type="journal article" date="2015" name="Stand. Genomic Sci.">
        <title>Genomic Encyclopedia of Bacterial and Archaeal Type Strains, Phase III: the genomes of soil and plant-associated and newly described type strains.</title>
        <authorList>
            <person name="Whitman W.B."/>
            <person name="Woyke T."/>
            <person name="Klenk H.P."/>
            <person name="Zhou Y."/>
            <person name="Lilburn T.G."/>
            <person name="Beck B.J."/>
            <person name="De Vos P."/>
            <person name="Vandamme P."/>
            <person name="Eisen J.A."/>
            <person name="Garrity G."/>
            <person name="Hugenholtz P."/>
            <person name="Kyrpides N.C."/>
        </authorList>
    </citation>
    <scope>NUCLEOTIDE SEQUENCE [LARGE SCALE GENOMIC DNA]</scope>
    <source>
        <strain evidence="2 3">CGMCC 1.10685</strain>
    </source>
</reference>
<dbReference type="AlphaFoldDB" id="A0A562Q463"/>
<dbReference type="Proteomes" id="UP000315112">
    <property type="component" value="Unassembled WGS sequence"/>
</dbReference>
<reference evidence="1 4" key="3">
    <citation type="submission" date="2019-12" db="EMBL/GenBank/DDBJ databases">
        <title>Draft Genome Sequences of Six Type Strains of the Genus Massilia.</title>
        <authorList>
            <person name="Miess H."/>
            <person name="Frediansyah A."/>
            <person name="Goeker M."/>
            <person name="Gross H."/>
        </authorList>
    </citation>
    <scope>NUCLEOTIDE SEQUENCE [LARGE SCALE GENOMIC DNA]</scope>
    <source>
        <strain evidence="1 4">DSM 26639</strain>
    </source>
</reference>
<dbReference type="EMBL" id="CP046904">
    <property type="protein sequence ID" value="QGZ41547.1"/>
    <property type="molecule type" value="Genomic_DNA"/>
</dbReference>
<keyword evidence="4" id="KW-1185">Reference proteome</keyword>
<organism evidence="2 3">
    <name type="scientific">Pseudoduganella flava</name>
    <dbReference type="NCBI Taxonomy" id="871742"/>
    <lineage>
        <taxon>Bacteria</taxon>
        <taxon>Pseudomonadati</taxon>
        <taxon>Pseudomonadota</taxon>
        <taxon>Betaproteobacteria</taxon>
        <taxon>Burkholderiales</taxon>
        <taxon>Oxalobacteraceae</taxon>
        <taxon>Telluria group</taxon>
        <taxon>Pseudoduganella</taxon>
    </lineage>
</organism>
<accession>A0A562Q463</accession>
<dbReference type="RefSeq" id="WP_145872933.1">
    <property type="nucleotide sequence ID" value="NZ_CP046904.1"/>
</dbReference>
<reference evidence="2" key="2">
    <citation type="submission" date="2019-07" db="EMBL/GenBank/DDBJ databases">
        <authorList>
            <person name="Whitman W."/>
            <person name="Huntemann M."/>
            <person name="Clum A."/>
            <person name="Pillay M."/>
            <person name="Palaniappan K."/>
            <person name="Varghese N."/>
            <person name="Mikhailova N."/>
            <person name="Stamatis D."/>
            <person name="Reddy T."/>
            <person name="Daum C."/>
            <person name="Shapiro N."/>
            <person name="Ivanova N."/>
            <person name="Kyrpides N."/>
            <person name="Woyke T."/>
        </authorList>
    </citation>
    <scope>NUCLEOTIDE SEQUENCE</scope>
    <source>
        <strain evidence="2">CGMCC 1.10685</strain>
    </source>
</reference>
<dbReference type="OrthoDB" id="6992011at2"/>
<protein>
    <submittedName>
        <fullName evidence="2">Uncharacterized protein</fullName>
    </submittedName>
</protein>
<evidence type="ECO:0000313" key="2">
    <source>
        <dbReference type="EMBL" id="TWI51522.1"/>
    </source>
</evidence>
<evidence type="ECO:0000313" key="4">
    <source>
        <dbReference type="Proteomes" id="UP000437862"/>
    </source>
</evidence>
<proteinExistence type="predicted"/>
<evidence type="ECO:0000313" key="1">
    <source>
        <dbReference type="EMBL" id="QGZ41547.1"/>
    </source>
</evidence>
<sequence>MSGTFEVRSLSVIQGTAVTGKILVSSTALENEYAAYDPKKAYAVGDRCISTATHRVYEALVASTGKDPTAVAGTGGTTPPWLDTGATNRWAMFDDEANTQTVVASPLTLVLRPGPFNAFFLAGLDAEQIEYTVKDAPDGVVVAHYVGPLEASAPGDYDEYFYGRYKPMTDFIASDIPQNVNTEITITLSRASGEVRCGMLAIGDRRTLGQTQRGARVKPKSYSYIDTNEFGKTRIQRRKATTDMSATAILDVVDAATVQAILQEQLDVPSVWIGSDEPGYSGLRVFGLGSGEIEYDATECILNLNVLGLI</sequence>
<dbReference type="Proteomes" id="UP000437862">
    <property type="component" value="Chromosome"/>
</dbReference>
<dbReference type="EMBL" id="VLKW01000001">
    <property type="protein sequence ID" value="TWI51522.1"/>
    <property type="molecule type" value="Genomic_DNA"/>
</dbReference>
<name>A0A562Q463_9BURK</name>